<evidence type="ECO:0000313" key="2">
    <source>
        <dbReference type="Proteomes" id="UP000018502"/>
    </source>
</evidence>
<accession>A0A829MGV8</accession>
<dbReference type="EMBL" id="AYTF01000001">
    <property type="protein sequence ID" value="ESV64101.1"/>
    <property type="molecule type" value="Genomic_DNA"/>
</dbReference>
<protein>
    <submittedName>
        <fullName evidence="1">Uncharacterized protein</fullName>
    </submittedName>
</protein>
<comment type="caution">
    <text evidence="1">The sequence shown here is derived from an EMBL/GenBank/DDBJ whole genome shotgun (WGS) entry which is preliminary data.</text>
</comment>
<gene>
    <name evidence="1" type="ORF">L833_1485</name>
</gene>
<sequence>MSSQEQPEDQEPQLHTAWVPVRISSLPIFTKDDHRIVGESE</sequence>
<name>A0A829MGV8_9MYCO</name>
<organism evidence="1 2">
    <name type="scientific">Mycobacteroides abscessus MAB_091912_2446</name>
    <dbReference type="NCBI Taxonomy" id="1335414"/>
    <lineage>
        <taxon>Bacteria</taxon>
        <taxon>Bacillati</taxon>
        <taxon>Actinomycetota</taxon>
        <taxon>Actinomycetes</taxon>
        <taxon>Mycobacteriales</taxon>
        <taxon>Mycobacteriaceae</taxon>
        <taxon>Mycobacteroides</taxon>
        <taxon>Mycobacteroides abscessus</taxon>
    </lineage>
</organism>
<proteinExistence type="predicted"/>
<evidence type="ECO:0000313" key="1">
    <source>
        <dbReference type="EMBL" id="ESV64101.1"/>
    </source>
</evidence>
<dbReference type="Proteomes" id="UP000018502">
    <property type="component" value="Unassembled WGS sequence"/>
</dbReference>
<reference evidence="1 2" key="1">
    <citation type="journal article" date="2014" name="Emerg. Infect. Dis.">
        <title>High-level Relatedness among Mycobacterium abscessus subsp. massiliense Strains from Widely Separated Outbreaks.</title>
        <authorList>
            <person name="Tettelin H."/>
            <person name="Davidson R.M."/>
            <person name="Agrawal S."/>
            <person name="Aitken M.L."/>
            <person name="Shallom S."/>
            <person name="Hasan N.A."/>
            <person name="Strong M."/>
            <person name="Nogueira de Moura V.C."/>
            <person name="De Groote M.A."/>
            <person name="Duarte R.S."/>
            <person name="Hine E."/>
            <person name="Parankush S."/>
            <person name="Su Q."/>
            <person name="Daugherty S.C."/>
            <person name="Fraser C.M."/>
            <person name="Brown-Elliott B.A."/>
            <person name="Wallace R.J.Jr."/>
            <person name="Holland S.M."/>
            <person name="Sampaio E.P."/>
            <person name="Olivier K.N."/>
            <person name="Jackson M."/>
            <person name="Zelazny A.M."/>
        </authorList>
    </citation>
    <scope>NUCLEOTIDE SEQUENCE [LARGE SCALE GENOMIC DNA]</scope>
    <source>
        <strain evidence="1 2">MAB_091912_2446</strain>
    </source>
</reference>
<dbReference type="AlphaFoldDB" id="A0A829MGV8"/>